<evidence type="ECO:0000256" key="2">
    <source>
        <dbReference type="PROSITE-ProRule" id="PRU00169"/>
    </source>
</evidence>
<proteinExistence type="predicted"/>
<dbReference type="SMART" id="SM00448">
    <property type="entry name" value="REC"/>
    <property type="match status" value="1"/>
</dbReference>
<dbReference type="Gene3D" id="3.40.50.2300">
    <property type="match status" value="1"/>
</dbReference>
<dbReference type="CDD" id="cd00156">
    <property type="entry name" value="REC"/>
    <property type="match status" value="1"/>
</dbReference>
<comment type="caution">
    <text evidence="4">The sequence shown here is derived from an EMBL/GenBank/DDBJ whole genome shotgun (WGS) entry which is preliminary data.</text>
</comment>
<evidence type="ECO:0000259" key="3">
    <source>
        <dbReference type="PROSITE" id="PS50110"/>
    </source>
</evidence>
<reference evidence="4 5" key="1">
    <citation type="journal article" date="2022" name="Microorganisms">
        <title>Genome Sequence and Characterization of a Xanthorhodopsin-Containing, Aerobic Anoxygenic Phototrophic Rhodobacter Species, Isolated from Mesophilic Conditions at Yellowstone National Park.</title>
        <authorList>
            <person name="Kyndt J.A."/>
            <person name="Robertson S."/>
            <person name="Shoffstall I.B."/>
            <person name="Ramaley R.F."/>
            <person name="Meyer T.E."/>
        </authorList>
    </citation>
    <scope>NUCLEOTIDE SEQUENCE [LARGE SCALE GENOMIC DNA]</scope>
    <source>
        <strain evidence="4 5">M37P</strain>
    </source>
</reference>
<evidence type="ECO:0000313" key="4">
    <source>
        <dbReference type="EMBL" id="NHB75347.1"/>
    </source>
</evidence>
<protein>
    <submittedName>
        <fullName evidence="4">Response regulator</fullName>
    </submittedName>
</protein>
<dbReference type="SUPFAM" id="SSF52172">
    <property type="entry name" value="CheY-like"/>
    <property type="match status" value="1"/>
</dbReference>
<evidence type="ECO:0000256" key="1">
    <source>
        <dbReference type="ARBA" id="ARBA00022553"/>
    </source>
</evidence>
<feature type="domain" description="Response regulatory" evidence="3">
    <location>
        <begin position="25"/>
        <end position="135"/>
    </location>
</feature>
<keyword evidence="1 2" id="KW-0597">Phosphoprotein</keyword>
<dbReference type="Pfam" id="PF00072">
    <property type="entry name" value="Response_reg"/>
    <property type="match status" value="1"/>
</dbReference>
<dbReference type="EMBL" id="JAANHS010000001">
    <property type="protein sequence ID" value="NHB75347.1"/>
    <property type="molecule type" value="Genomic_DNA"/>
</dbReference>
<sequence>MPFRPDPSLPVPPAGADPLPLQGLTLLLVDDSRFTCDALRLILHRAGARLRRAESLEIARLHLNCYRPDLAIIDLGLPDGRGEDLIAELSQMGFAVLGISGDPAGRDPALDAGAAAFLEKPLGSVAGLVRLIRQLTTGIGPVAKGEEVPVPAGDPMALRDDLARAARLILAPGDPAYARGFVQSLARASGDASLEAAVRDSGTPFDRARVARMIEDRLNRLRALA</sequence>
<organism evidence="4 5">
    <name type="scientific">Rhodobacter calidifons</name>
    <dbReference type="NCBI Taxonomy" id="2715277"/>
    <lineage>
        <taxon>Bacteria</taxon>
        <taxon>Pseudomonadati</taxon>
        <taxon>Pseudomonadota</taxon>
        <taxon>Alphaproteobacteria</taxon>
        <taxon>Rhodobacterales</taxon>
        <taxon>Rhodobacter group</taxon>
        <taxon>Rhodobacter</taxon>
    </lineage>
</organism>
<evidence type="ECO:0000313" key="5">
    <source>
        <dbReference type="Proteomes" id="UP001515660"/>
    </source>
</evidence>
<dbReference type="PANTHER" id="PTHR44591:SF3">
    <property type="entry name" value="RESPONSE REGULATORY DOMAIN-CONTAINING PROTEIN"/>
    <property type="match status" value="1"/>
</dbReference>
<feature type="modified residue" description="4-aspartylphosphate" evidence="2">
    <location>
        <position position="74"/>
    </location>
</feature>
<dbReference type="InterPro" id="IPR011006">
    <property type="entry name" value="CheY-like_superfamily"/>
</dbReference>
<keyword evidence="5" id="KW-1185">Reference proteome</keyword>
<dbReference type="InterPro" id="IPR050595">
    <property type="entry name" value="Bact_response_regulator"/>
</dbReference>
<dbReference type="PROSITE" id="PS50110">
    <property type="entry name" value="RESPONSE_REGULATORY"/>
    <property type="match status" value="1"/>
</dbReference>
<accession>A0ABX0G2A5</accession>
<dbReference type="PANTHER" id="PTHR44591">
    <property type="entry name" value="STRESS RESPONSE REGULATOR PROTEIN 1"/>
    <property type="match status" value="1"/>
</dbReference>
<dbReference type="InterPro" id="IPR001789">
    <property type="entry name" value="Sig_transdc_resp-reg_receiver"/>
</dbReference>
<dbReference type="Proteomes" id="UP001515660">
    <property type="component" value="Unassembled WGS sequence"/>
</dbReference>
<name>A0ABX0G2A5_9RHOB</name>
<gene>
    <name evidence="4" type="ORF">G8O29_01150</name>
</gene>
<dbReference type="RefSeq" id="WP_166401394.1">
    <property type="nucleotide sequence ID" value="NZ_JAANHS010000001.1"/>
</dbReference>